<keyword evidence="2" id="KW-1185">Reference proteome</keyword>
<protein>
    <submittedName>
        <fullName evidence="1">Uncharacterized protein</fullName>
    </submittedName>
</protein>
<gene>
    <name evidence="1" type="ORF">AVEN_42684_1</name>
</gene>
<dbReference type="AlphaFoldDB" id="A0A4Y2BPN4"/>
<dbReference type="Proteomes" id="UP000499080">
    <property type="component" value="Unassembled WGS sequence"/>
</dbReference>
<name>A0A4Y2BPN4_ARAVE</name>
<dbReference type="EMBL" id="BGPR01000092">
    <property type="protein sequence ID" value="GBL93246.1"/>
    <property type="molecule type" value="Genomic_DNA"/>
</dbReference>
<proteinExistence type="predicted"/>
<comment type="caution">
    <text evidence="1">The sequence shown here is derived from an EMBL/GenBank/DDBJ whole genome shotgun (WGS) entry which is preliminary data.</text>
</comment>
<sequence>MTVELGDDEDVPTRRAVKFYGGPFVSFTYGRAWVGFAPLRPFMILGPGVDLRVPERLHIPELKLINVGNCSSARVFDEFEVRSPSISGSRLMGLF</sequence>
<organism evidence="1 2">
    <name type="scientific">Araneus ventricosus</name>
    <name type="common">Orbweaver spider</name>
    <name type="synonym">Epeira ventricosa</name>
    <dbReference type="NCBI Taxonomy" id="182803"/>
    <lineage>
        <taxon>Eukaryota</taxon>
        <taxon>Metazoa</taxon>
        <taxon>Ecdysozoa</taxon>
        <taxon>Arthropoda</taxon>
        <taxon>Chelicerata</taxon>
        <taxon>Arachnida</taxon>
        <taxon>Araneae</taxon>
        <taxon>Araneomorphae</taxon>
        <taxon>Entelegynae</taxon>
        <taxon>Araneoidea</taxon>
        <taxon>Araneidae</taxon>
        <taxon>Araneus</taxon>
    </lineage>
</organism>
<evidence type="ECO:0000313" key="1">
    <source>
        <dbReference type="EMBL" id="GBL93246.1"/>
    </source>
</evidence>
<accession>A0A4Y2BPN4</accession>
<evidence type="ECO:0000313" key="2">
    <source>
        <dbReference type="Proteomes" id="UP000499080"/>
    </source>
</evidence>
<reference evidence="1 2" key="1">
    <citation type="journal article" date="2019" name="Sci. Rep.">
        <title>Orb-weaving spider Araneus ventricosus genome elucidates the spidroin gene catalogue.</title>
        <authorList>
            <person name="Kono N."/>
            <person name="Nakamura H."/>
            <person name="Ohtoshi R."/>
            <person name="Moran D.A.P."/>
            <person name="Shinohara A."/>
            <person name="Yoshida Y."/>
            <person name="Fujiwara M."/>
            <person name="Mori M."/>
            <person name="Tomita M."/>
            <person name="Arakawa K."/>
        </authorList>
    </citation>
    <scope>NUCLEOTIDE SEQUENCE [LARGE SCALE GENOMIC DNA]</scope>
</reference>